<dbReference type="Pfam" id="PF01614">
    <property type="entry name" value="IclR_C"/>
    <property type="match status" value="1"/>
</dbReference>
<dbReference type="InterPro" id="IPR050707">
    <property type="entry name" value="HTH_MetabolicPath_Reg"/>
</dbReference>
<dbReference type="SUPFAM" id="SSF55781">
    <property type="entry name" value="GAF domain-like"/>
    <property type="match status" value="1"/>
</dbReference>
<dbReference type="InterPro" id="IPR036388">
    <property type="entry name" value="WH-like_DNA-bd_sf"/>
</dbReference>
<dbReference type="Proteomes" id="UP001341444">
    <property type="component" value="Unassembled WGS sequence"/>
</dbReference>
<evidence type="ECO:0000259" key="4">
    <source>
        <dbReference type="PROSITE" id="PS51077"/>
    </source>
</evidence>
<dbReference type="SMART" id="SM00346">
    <property type="entry name" value="HTH_ICLR"/>
    <property type="match status" value="1"/>
</dbReference>
<keyword evidence="2" id="KW-0238">DNA-binding</keyword>
<dbReference type="PANTHER" id="PTHR30136">
    <property type="entry name" value="HELIX-TURN-HELIX TRANSCRIPTIONAL REGULATOR, ICLR FAMILY"/>
    <property type="match status" value="1"/>
</dbReference>
<protein>
    <submittedName>
        <fullName evidence="6">IclR family transcriptional regulator</fullName>
    </submittedName>
</protein>
<keyword evidence="1" id="KW-0805">Transcription regulation</keyword>
<dbReference type="InterPro" id="IPR014757">
    <property type="entry name" value="Tscrpt_reg_IclR_C"/>
</dbReference>
<keyword evidence="7" id="KW-1185">Reference proteome</keyword>
<name>A0ABU6MND5_9BACI</name>
<evidence type="ECO:0000259" key="5">
    <source>
        <dbReference type="PROSITE" id="PS51078"/>
    </source>
</evidence>
<dbReference type="Pfam" id="PF09339">
    <property type="entry name" value="HTH_IclR"/>
    <property type="match status" value="1"/>
</dbReference>
<sequence length="245" mass="27410">MQAVDRALTLLKLVADNNAPILIGDLVNKSNMNRTTVWRLLATLEQHDFIERDPLTKGYCIGYAASRLGAGTDQYAPLVRRARPSMERLREETGESVLLSVPKHFGTLTIDQIDSPHSVRLIDYVNVLLPLHCTSNGKLLLSRLSNDELHTLFQQQPLEKMTQFTITDHEQLLKEVELVHKNGFGTSLGELDESENGISAPILDKQKNLIAFLSLCGPNFRFTKDRVLASAPLIISEAQRISQNL</sequence>
<proteinExistence type="predicted"/>
<accession>A0ABU6MND5</accession>
<dbReference type="PROSITE" id="PS51078">
    <property type="entry name" value="ICLR_ED"/>
    <property type="match status" value="1"/>
</dbReference>
<dbReference type="RefSeq" id="WP_232317554.1">
    <property type="nucleotide sequence ID" value="NZ_JARMAB010000024.1"/>
</dbReference>
<feature type="domain" description="IclR-ED" evidence="5">
    <location>
        <begin position="64"/>
        <end position="245"/>
    </location>
</feature>
<dbReference type="SUPFAM" id="SSF46785">
    <property type="entry name" value="Winged helix' DNA-binding domain"/>
    <property type="match status" value="1"/>
</dbReference>
<organism evidence="6 7">
    <name type="scientific">Heyndrickxia acidicola</name>
    <dbReference type="NCBI Taxonomy" id="209389"/>
    <lineage>
        <taxon>Bacteria</taxon>
        <taxon>Bacillati</taxon>
        <taxon>Bacillota</taxon>
        <taxon>Bacilli</taxon>
        <taxon>Bacillales</taxon>
        <taxon>Bacillaceae</taxon>
        <taxon>Heyndrickxia</taxon>
    </lineage>
</organism>
<feature type="domain" description="HTH iclR-type" evidence="4">
    <location>
        <begin position="1"/>
        <end position="63"/>
    </location>
</feature>
<evidence type="ECO:0000256" key="1">
    <source>
        <dbReference type="ARBA" id="ARBA00023015"/>
    </source>
</evidence>
<dbReference type="InterPro" id="IPR005471">
    <property type="entry name" value="Tscrpt_reg_IclR_N"/>
</dbReference>
<evidence type="ECO:0000313" key="6">
    <source>
        <dbReference type="EMBL" id="MED1204555.1"/>
    </source>
</evidence>
<reference evidence="6 7" key="1">
    <citation type="submission" date="2023-03" db="EMBL/GenBank/DDBJ databases">
        <title>Bacillus Genome Sequencing.</title>
        <authorList>
            <person name="Dunlap C."/>
        </authorList>
    </citation>
    <scope>NUCLEOTIDE SEQUENCE [LARGE SCALE GENOMIC DNA]</scope>
    <source>
        <strain evidence="6 7">B-23453</strain>
    </source>
</reference>
<dbReference type="Gene3D" id="1.10.10.10">
    <property type="entry name" value="Winged helix-like DNA-binding domain superfamily/Winged helix DNA-binding domain"/>
    <property type="match status" value="1"/>
</dbReference>
<evidence type="ECO:0000256" key="3">
    <source>
        <dbReference type="ARBA" id="ARBA00023163"/>
    </source>
</evidence>
<evidence type="ECO:0000256" key="2">
    <source>
        <dbReference type="ARBA" id="ARBA00023125"/>
    </source>
</evidence>
<dbReference type="Gene3D" id="3.30.450.40">
    <property type="match status" value="1"/>
</dbReference>
<dbReference type="InterPro" id="IPR036390">
    <property type="entry name" value="WH_DNA-bd_sf"/>
</dbReference>
<dbReference type="EMBL" id="JARMAB010000024">
    <property type="protein sequence ID" value="MED1204555.1"/>
    <property type="molecule type" value="Genomic_DNA"/>
</dbReference>
<gene>
    <name evidence="6" type="ORF">P4T90_16015</name>
</gene>
<dbReference type="PANTHER" id="PTHR30136:SF24">
    <property type="entry name" value="HTH-TYPE TRANSCRIPTIONAL REPRESSOR ALLR"/>
    <property type="match status" value="1"/>
</dbReference>
<dbReference type="InterPro" id="IPR029016">
    <property type="entry name" value="GAF-like_dom_sf"/>
</dbReference>
<comment type="caution">
    <text evidence="6">The sequence shown here is derived from an EMBL/GenBank/DDBJ whole genome shotgun (WGS) entry which is preliminary data.</text>
</comment>
<evidence type="ECO:0000313" key="7">
    <source>
        <dbReference type="Proteomes" id="UP001341444"/>
    </source>
</evidence>
<dbReference type="PROSITE" id="PS51077">
    <property type="entry name" value="HTH_ICLR"/>
    <property type="match status" value="1"/>
</dbReference>
<keyword evidence="3" id="KW-0804">Transcription</keyword>